<name>A0A6J4HEE0_9BACT</name>
<gene>
    <name evidence="1" type="ORF">AVDCRST_MAG63-447</name>
</gene>
<protein>
    <submittedName>
        <fullName evidence="1">Uncharacterized protein</fullName>
    </submittedName>
</protein>
<dbReference type="AlphaFoldDB" id="A0A6J4HEE0"/>
<reference evidence="1" key="1">
    <citation type="submission" date="2020-02" db="EMBL/GenBank/DDBJ databases">
        <authorList>
            <person name="Meier V. D."/>
        </authorList>
    </citation>
    <scope>NUCLEOTIDE SEQUENCE</scope>
    <source>
        <strain evidence="1">AVDCRST_MAG63</strain>
    </source>
</reference>
<accession>A0A6J4HEE0</accession>
<dbReference type="EMBL" id="CADCTO010000058">
    <property type="protein sequence ID" value="CAA9220031.1"/>
    <property type="molecule type" value="Genomic_DNA"/>
</dbReference>
<organism evidence="1">
    <name type="scientific">uncultured Armatimonadetes bacterium</name>
    <dbReference type="NCBI Taxonomy" id="157466"/>
    <lineage>
        <taxon>Bacteria</taxon>
        <taxon>Bacillati</taxon>
        <taxon>Armatimonadota</taxon>
        <taxon>environmental samples</taxon>
    </lineage>
</organism>
<evidence type="ECO:0000313" key="1">
    <source>
        <dbReference type="EMBL" id="CAA9220031.1"/>
    </source>
</evidence>
<proteinExistence type="predicted"/>
<sequence>MSGCILLDRTAADIVKIIEAGHYDRFKEARQRPAPDR</sequence>